<evidence type="ECO:0000256" key="4">
    <source>
        <dbReference type="ARBA" id="ARBA00022989"/>
    </source>
</evidence>
<keyword evidence="9" id="KW-1185">Reference proteome</keyword>
<evidence type="ECO:0000256" key="6">
    <source>
        <dbReference type="SAM" id="Phobius"/>
    </source>
</evidence>
<evidence type="ECO:0000313" key="8">
    <source>
        <dbReference type="EMBL" id="MBM7557188.1"/>
    </source>
</evidence>
<reference evidence="8" key="1">
    <citation type="submission" date="2021-01" db="EMBL/GenBank/DDBJ databases">
        <title>Genomic Encyclopedia of Type Strains, Phase IV (KMG-IV): sequencing the most valuable type-strain genomes for metagenomic binning, comparative biology and taxonomic classification.</title>
        <authorList>
            <person name="Goeker M."/>
        </authorList>
    </citation>
    <scope>NUCLEOTIDE SEQUENCE</scope>
    <source>
        <strain evidence="8">DSM 23230</strain>
    </source>
</reference>
<feature type="transmembrane region" description="Helical" evidence="6">
    <location>
        <begin position="128"/>
        <end position="148"/>
    </location>
</feature>
<protein>
    <submittedName>
        <fullName evidence="8">Tight adherence protein C</fullName>
    </submittedName>
</protein>
<dbReference type="PANTHER" id="PTHR35007:SF2">
    <property type="entry name" value="PILUS ASSEMBLE PROTEIN"/>
    <property type="match status" value="1"/>
</dbReference>
<gene>
    <name evidence="8" type="ORF">JOC47_002043</name>
</gene>
<accession>A0A938XPL8</accession>
<name>A0A938XPL8_9FIRM</name>
<evidence type="ECO:0000256" key="2">
    <source>
        <dbReference type="ARBA" id="ARBA00022475"/>
    </source>
</evidence>
<feature type="transmembrane region" description="Helical" evidence="6">
    <location>
        <begin position="6"/>
        <end position="23"/>
    </location>
</feature>
<evidence type="ECO:0000256" key="5">
    <source>
        <dbReference type="ARBA" id="ARBA00023136"/>
    </source>
</evidence>
<keyword evidence="4 6" id="KW-1133">Transmembrane helix</keyword>
<comment type="caution">
    <text evidence="8">The sequence shown here is derived from an EMBL/GenBank/DDBJ whole genome shotgun (WGS) entry which is preliminary data.</text>
</comment>
<dbReference type="Proteomes" id="UP000774000">
    <property type="component" value="Unassembled WGS sequence"/>
</dbReference>
<dbReference type="RefSeq" id="WP_204701945.1">
    <property type="nucleotide sequence ID" value="NZ_JAFBDQ010000010.1"/>
</dbReference>
<dbReference type="AlphaFoldDB" id="A0A938XPL8"/>
<keyword evidence="5 6" id="KW-0472">Membrane</keyword>
<evidence type="ECO:0000256" key="1">
    <source>
        <dbReference type="ARBA" id="ARBA00004651"/>
    </source>
</evidence>
<feature type="transmembrane region" description="Helical" evidence="6">
    <location>
        <begin position="100"/>
        <end position="122"/>
    </location>
</feature>
<dbReference type="PANTHER" id="PTHR35007">
    <property type="entry name" value="INTEGRAL MEMBRANE PROTEIN-RELATED"/>
    <property type="match status" value="1"/>
</dbReference>
<dbReference type="Pfam" id="PF00482">
    <property type="entry name" value="T2SSF"/>
    <property type="match status" value="1"/>
</dbReference>
<evidence type="ECO:0000259" key="7">
    <source>
        <dbReference type="Pfam" id="PF00482"/>
    </source>
</evidence>
<keyword evidence="3 6" id="KW-0812">Transmembrane</keyword>
<keyword evidence="2" id="KW-1003">Cell membrane</keyword>
<sequence length="307" mass="34387">MFVIAASLGVMVTIFVLAIMYLFKEDETVDDRLKKYTGSEDEKRLREEELDESFWERVLKPVVEKVSTFFIKFTPSGIKDNLRRRLILAGNPLGLGVKEFLALQGSLILILPGGLFITLFFLGAEAKVLFTFSLLTAISALIIPIFLLGKKISERQSQIQRSLPDVLDLLTVSVEAGLGFDAALVKVVDKVSGPISEEFERLLQEIRMGKPRRDAMRDLGKRTNVDDLTKFITSIVQADKLGVSIGKVLRVQSDQIRQRRRQRAEATAMKAPVKMLLPLILFIFPTIFIVLLGPAVIKIMNSFSGMN</sequence>
<dbReference type="InterPro" id="IPR018076">
    <property type="entry name" value="T2SS_GspF_dom"/>
</dbReference>
<evidence type="ECO:0000313" key="9">
    <source>
        <dbReference type="Proteomes" id="UP000774000"/>
    </source>
</evidence>
<dbReference type="GO" id="GO:0005886">
    <property type="term" value="C:plasma membrane"/>
    <property type="evidence" value="ECO:0007669"/>
    <property type="project" value="UniProtKB-SubCell"/>
</dbReference>
<feature type="transmembrane region" description="Helical" evidence="6">
    <location>
        <begin position="276"/>
        <end position="297"/>
    </location>
</feature>
<organism evidence="8 9">
    <name type="scientific">Halanaerobacter jeridensis</name>
    <dbReference type="NCBI Taxonomy" id="706427"/>
    <lineage>
        <taxon>Bacteria</taxon>
        <taxon>Bacillati</taxon>
        <taxon>Bacillota</taxon>
        <taxon>Clostridia</taxon>
        <taxon>Halanaerobiales</taxon>
        <taxon>Halobacteroidaceae</taxon>
        <taxon>Halanaerobacter</taxon>
    </lineage>
</organism>
<proteinExistence type="predicted"/>
<comment type="subcellular location">
    <subcellularLocation>
        <location evidence="1">Cell membrane</location>
        <topology evidence="1">Multi-pass membrane protein</topology>
    </subcellularLocation>
</comment>
<dbReference type="EMBL" id="JAFBDQ010000010">
    <property type="protein sequence ID" value="MBM7557188.1"/>
    <property type="molecule type" value="Genomic_DNA"/>
</dbReference>
<evidence type="ECO:0000256" key="3">
    <source>
        <dbReference type="ARBA" id="ARBA00022692"/>
    </source>
</evidence>
<feature type="domain" description="Type II secretion system protein GspF" evidence="7">
    <location>
        <begin position="167"/>
        <end position="292"/>
    </location>
</feature>